<gene>
    <name evidence="1" type="ORF">S01H1_59300</name>
</gene>
<name>X0VNP0_9ZZZZ</name>
<feature type="non-terminal residue" evidence="1">
    <location>
        <position position="1"/>
    </location>
</feature>
<comment type="caution">
    <text evidence="1">The sequence shown here is derived from an EMBL/GenBank/DDBJ whole genome shotgun (WGS) entry which is preliminary data.</text>
</comment>
<sequence length="78" mass="8561">RIMYVLSRPSSPGFLFPGSSGKTNAKLREQGFLIKVTDEILEEAKSPRTLAEMAAASGRNDAMVKKLLTRPPAEKVEK</sequence>
<accession>X0VNP0</accession>
<protein>
    <submittedName>
        <fullName evidence="1">Uncharacterized protein</fullName>
    </submittedName>
</protein>
<reference evidence="1" key="1">
    <citation type="journal article" date="2014" name="Front. Microbiol.">
        <title>High frequency of phylogenetically diverse reductive dehalogenase-homologous genes in deep subseafloor sedimentary metagenomes.</title>
        <authorList>
            <person name="Kawai M."/>
            <person name="Futagami T."/>
            <person name="Toyoda A."/>
            <person name="Takaki Y."/>
            <person name="Nishi S."/>
            <person name="Hori S."/>
            <person name="Arai W."/>
            <person name="Tsubouchi T."/>
            <person name="Morono Y."/>
            <person name="Uchiyama I."/>
            <person name="Ito T."/>
            <person name="Fujiyama A."/>
            <person name="Inagaki F."/>
            <person name="Takami H."/>
        </authorList>
    </citation>
    <scope>NUCLEOTIDE SEQUENCE</scope>
    <source>
        <strain evidence="1">Expedition CK06-06</strain>
    </source>
</reference>
<evidence type="ECO:0000313" key="1">
    <source>
        <dbReference type="EMBL" id="GAG14068.1"/>
    </source>
</evidence>
<proteinExistence type="predicted"/>
<organism evidence="1">
    <name type="scientific">marine sediment metagenome</name>
    <dbReference type="NCBI Taxonomy" id="412755"/>
    <lineage>
        <taxon>unclassified sequences</taxon>
        <taxon>metagenomes</taxon>
        <taxon>ecological metagenomes</taxon>
    </lineage>
</organism>
<dbReference type="AlphaFoldDB" id="X0VNP0"/>
<dbReference type="EMBL" id="BARS01038784">
    <property type="protein sequence ID" value="GAG14068.1"/>
    <property type="molecule type" value="Genomic_DNA"/>
</dbReference>